<dbReference type="InterPro" id="IPR036388">
    <property type="entry name" value="WH-like_DNA-bd_sf"/>
</dbReference>
<sequence length="155" mass="17455">MKLNKSFEQATYVITMLALQKGHQPVKSHVLSQILQVSDSYLKKVLMKLSKAGLVSSNASKTGGYQLAKPVEEISLKDIFFALELQADVLDFKHMAYQIYDDGAHVREVEDKVKSTLEKGLGAFYDQLQTLTIADLLQQEAYENGAIDWNERVED</sequence>
<dbReference type="GO" id="GO:0003700">
    <property type="term" value="F:DNA-binding transcription factor activity"/>
    <property type="evidence" value="ECO:0007669"/>
    <property type="project" value="TreeGrafter"/>
</dbReference>
<dbReference type="SUPFAM" id="SSF46785">
    <property type="entry name" value="Winged helix' DNA-binding domain"/>
    <property type="match status" value="1"/>
</dbReference>
<dbReference type="InterPro" id="IPR000944">
    <property type="entry name" value="Tscrpt_reg_Rrf2"/>
</dbReference>
<dbReference type="AlphaFoldDB" id="G5JUP9"/>
<dbReference type="PROSITE" id="PS51197">
    <property type="entry name" value="HTH_RRF2_2"/>
    <property type="match status" value="1"/>
</dbReference>
<protein>
    <submittedName>
        <fullName evidence="1">Transcriptional regulator</fullName>
    </submittedName>
</protein>
<dbReference type="PANTHER" id="PTHR33221">
    <property type="entry name" value="WINGED HELIX-TURN-HELIX TRANSCRIPTIONAL REGULATOR, RRF2 FAMILY"/>
    <property type="match status" value="1"/>
</dbReference>
<dbReference type="GO" id="GO:0005829">
    <property type="term" value="C:cytosol"/>
    <property type="evidence" value="ECO:0007669"/>
    <property type="project" value="TreeGrafter"/>
</dbReference>
<proteinExistence type="predicted"/>
<gene>
    <name evidence="1" type="ORF">STRMA_1039</name>
</gene>
<dbReference type="eggNOG" id="COG1959">
    <property type="taxonomic scope" value="Bacteria"/>
</dbReference>
<reference evidence="1 2" key="1">
    <citation type="journal article" date="2014" name="Int. J. Syst. Evol. Microbiol.">
        <title>Phylogenomics and the dynamic genome evolution of the genus Streptococcus.</title>
        <authorList>
            <consortium name="The Broad Institute Genome Sequencing Platform"/>
            <person name="Richards V.P."/>
            <person name="Palmer S.R."/>
            <person name="Pavinski Bitar P.D."/>
            <person name="Qin X."/>
            <person name="Weinstock G.M."/>
            <person name="Highlander S.K."/>
            <person name="Town C.D."/>
            <person name="Burne R.A."/>
            <person name="Stanhope M.J."/>
        </authorList>
    </citation>
    <scope>NUCLEOTIDE SEQUENCE [LARGE SCALE GENOMIC DNA]</scope>
    <source>
        <strain evidence="1 2">NCTC 11558</strain>
    </source>
</reference>
<dbReference type="InterPro" id="IPR036390">
    <property type="entry name" value="WH_DNA-bd_sf"/>
</dbReference>
<dbReference type="RefSeq" id="WP_003080407.1">
    <property type="nucleotide sequence ID" value="NZ_AEUW02000001.1"/>
</dbReference>
<dbReference type="STRING" id="764298.STRMA_1039"/>
<dbReference type="EMBL" id="AEUW02000001">
    <property type="protein sequence ID" value="EHJ52415.1"/>
    <property type="molecule type" value="Genomic_DNA"/>
</dbReference>
<dbReference type="Pfam" id="PF02082">
    <property type="entry name" value="Rrf2"/>
    <property type="match status" value="1"/>
</dbReference>
<dbReference type="NCBIfam" id="TIGR00738">
    <property type="entry name" value="rrf2_super"/>
    <property type="match status" value="1"/>
</dbReference>
<organism evidence="1 2">
    <name type="scientific">Streptococcus macacae NCTC 11558</name>
    <dbReference type="NCBI Taxonomy" id="764298"/>
    <lineage>
        <taxon>Bacteria</taxon>
        <taxon>Bacillati</taxon>
        <taxon>Bacillota</taxon>
        <taxon>Bacilli</taxon>
        <taxon>Lactobacillales</taxon>
        <taxon>Streptococcaceae</taxon>
        <taxon>Streptococcus</taxon>
    </lineage>
</organism>
<evidence type="ECO:0000313" key="1">
    <source>
        <dbReference type="EMBL" id="EHJ52415.1"/>
    </source>
</evidence>
<accession>G5JUP9</accession>
<name>G5JUP9_9STRE</name>
<dbReference type="OrthoDB" id="9808360at2"/>
<dbReference type="Gene3D" id="1.10.10.10">
    <property type="entry name" value="Winged helix-like DNA-binding domain superfamily/Winged helix DNA-binding domain"/>
    <property type="match status" value="1"/>
</dbReference>
<comment type="caution">
    <text evidence="1">The sequence shown here is derived from an EMBL/GenBank/DDBJ whole genome shotgun (WGS) entry which is preliminary data.</text>
</comment>
<keyword evidence="2" id="KW-1185">Reference proteome</keyword>
<dbReference type="Proteomes" id="UP000003573">
    <property type="component" value="Unassembled WGS sequence"/>
</dbReference>
<dbReference type="PANTHER" id="PTHR33221:SF9">
    <property type="entry name" value="RRF2 FAMILY PROTEIN"/>
    <property type="match status" value="1"/>
</dbReference>
<evidence type="ECO:0000313" key="2">
    <source>
        <dbReference type="Proteomes" id="UP000003573"/>
    </source>
</evidence>